<dbReference type="EMBL" id="MU842811">
    <property type="protein sequence ID" value="KAK2035014.1"/>
    <property type="molecule type" value="Genomic_DNA"/>
</dbReference>
<proteinExistence type="predicted"/>
<keyword evidence="2" id="KW-1185">Reference proteome</keyword>
<dbReference type="Proteomes" id="UP001232148">
    <property type="component" value="Unassembled WGS sequence"/>
</dbReference>
<dbReference type="AlphaFoldDB" id="A0AAD9HVZ5"/>
<accession>A0AAD9HVZ5</accession>
<organism evidence="1 2">
    <name type="scientific">Colletotrichum zoysiae</name>
    <dbReference type="NCBI Taxonomy" id="1216348"/>
    <lineage>
        <taxon>Eukaryota</taxon>
        <taxon>Fungi</taxon>
        <taxon>Dikarya</taxon>
        <taxon>Ascomycota</taxon>
        <taxon>Pezizomycotina</taxon>
        <taxon>Sordariomycetes</taxon>
        <taxon>Hypocreomycetidae</taxon>
        <taxon>Glomerellales</taxon>
        <taxon>Glomerellaceae</taxon>
        <taxon>Colletotrichum</taxon>
        <taxon>Colletotrichum graminicola species complex</taxon>
    </lineage>
</organism>
<evidence type="ECO:0000313" key="2">
    <source>
        <dbReference type="Proteomes" id="UP001232148"/>
    </source>
</evidence>
<reference evidence="1" key="1">
    <citation type="submission" date="2021-06" db="EMBL/GenBank/DDBJ databases">
        <title>Comparative genomics, transcriptomics and evolutionary studies reveal genomic signatures of adaptation to plant cell wall in hemibiotrophic fungi.</title>
        <authorList>
            <consortium name="DOE Joint Genome Institute"/>
            <person name="Baroncelli R."/>
            <person name="Diaz J.F."/>
            <person name="Benocci T."/>
            <person name="Peng M."/>
            <person name="Battaglia E."/>
            <person name="Haridas S."/>
            <person name="Andreopoulos W."/>
            <person name="Labutti K."/>
            <person name="Pangilinan J."/>
            <person name="Floch G.L."/>
            <person name="Makela M.R."/>
            <person name="Henrissat B."/>
            <person name="Grigoriev I.V."/>
            <person name="Crouch J.A."/>
            <person name="De Vries R.P."/>
            <person name="Sukno S.A."/>
            <person name="Thon M.R."/>
        </authorList>
    </citation>
    <scope>NUCLEOTIDE SEQUENCE</scope>
    <source>
        <strain evidence="1">MAFF235873</strain>
    </source>
</reference>
<protein>
    <submittedName>
        <fullName evidence="1">Uncharacterized protein</fullName>
    </submittedName>
</protein>
<evidence type="ECO:0000313" key="1">
    <source>
        <dbReference type="EMBL" id="KAK2035014.1"/>
    </source>
</evidence>
<comment type="caution">
    <text evidence="1">The sequence shown here is derived from an EMBL/GenBank/DDBJ whole genome shotgun (WGS) entry which is preliminary data.</text>
</comment>
<sequence>MDICVNTRRAQGPRSRNMNISVTRATGERRPVAAMISSMHPPRFHPGAGGARSHLKKVQKETCGFIEVSQMVLRDRRLFFVHFGSRSDGESTVIMLSNNFTYGLHETRTGQTPLQGKEEFGYNSARFDTASHGAQLMRMASDGGGGTKLEGLSLASHSRWTQAV</sequence>
<name>A0AAD9HVZ5_9PEZI</name>
<gene>
    <name evidence="1" type="ORF">LX32DRAFT_309456</name>
</gene>